<protein>
    <recommendedName>
        <fullName evidence="5">nitric oxide dioxygenase</fullName>
        <ecNumber evidence="5">1.14.12.17</ecNumber>
    </recommendedName>
</protein>
<organism evidence="19 20">
    <name type="scientific">Clostridium collagenovorans DSM 3089</name>
    <dbReference type="NCBI Taxonomy" id="1121306"/>
    <lineage>
        <taxon>Bacteria</taxon>
        <taxon>Bacillati</taxon>
        <taxon>Bacillota</taxon>
        <taxon>Clostridia</taxon>
        <taxon>Eubacteriales</taxon>
        <taxon>Clostridiaceae</taxon>
        <taxon>Clostridium</taxon>
    </lineage>
</organism>
<evidence type="ECO:0000256" key="13">
    <source>
        <dbReference type="ARBA" id="ARBA00023004"/>
    </source>
</evidence>
<evidence type="ECO:0000256" key="9">
    <source>
        <dbReference type="ARBA" id="ARBA00022723"/>
    </source>
</evidence>
<dbReference type="SUPFAM" id="SSF57802">
    <property type="entry name" value="Rubredoxin-like"/>
    <property type="match status" value="1"/>
</dbReference>
<keyword evidence="7" id="KW-0813">Transport</keyword>
<dbReference type="CDD" id="cd00729">
    <property type="entry name" value="rubredoxin_SM"/>
    <property type="match status" value="1"/>
</dbReference>
<comment type="catalytic activity">
    <reaction evidence="15">
        <text>2 nitric oxide + NADH + 2 O2 = 2 nitrate + NAD(+) + H(+)</text>
        <dbReference type="Rhea" id="RHEA:19469"/>
        <dbReference type="ChEBI" id="CHEBI:15378"/>
        <dbReference type="ChEBI" id="CHEBI:15379"/>
        <dbReference type="ChEBI" id="CHEBI:16480"/>
        <dbReference type="ChEBI" id="CHEBI:17632"/>
        <dbReference type="ChEBI" id="CHEBI:57540"/>
        <dbReference type="ChEBI" id="CHEBI:57945"/>
        <dbReference type="EC" id="1.14.12.17"/>
    </reaction>
</comment>
<evidence type="ECO:0000256" key="12">
    <source>
        <dbReference type="ARBA" id="ARBA00023002"/>
    </source>
</evidence>
<keyword evidence="19" id="KW-0223">Dioxygenase</keyword>
<comment type="catalytic activity">
    <reaction evidence="16">
        <text>2 nitric oxide + NADPH + 2 O2 = 2 nitrate + NADP(+) + H(+)</text>
        <dbReference type="Rhea" id="RHEA:19465"/>
        <dbReference type="ChEBI" id="CHEBI:15378"/>
        <dbReference type="ChEBI" id="CHEBI:15379"/>
        <dbReference type="ChEBI" id="CHEBI:16480"/>
        <dbReference type="ChEBI" id="CHEBI:17632"/>
        <dbReference type="ChEBI" id="CHEBI:57783"/>
        <dbReference type="ChEBI" id="CHEBI:58349"/>
        <dbReference type="EC" id="1.14.12.17"/>
    </reaction>
</comment>
<dbReference type="Proteomes" id="UP000184526">
    <property type="component" value="Unassembled WGS sequence"/>
</dbReference>
<keyword evidence="8" id="KW-0285">Flavoprotein</keyword>
<keyword evidence="20" id="KW-1185">Reference proteome</keyword>
<evidence type="ECO:0000259" key="18">
    <source>
        <dbReference type="PROSITE" id="PS51384"/>
    </source>
</evidence>
<evidence type="ECO:0000256" key="2">
    <source>
        <dbReference type="ARBA" id="ARBA00001970"/>
    </source>
</evidence>
<dbReference type="FunFam" id="3.40.50.80:FF:000010">
    <property type="entry name" value="Flavohemoprotein"/>
    <property type="match status" value="1"/>
</dbReference>
<comment type="cofactor">
    <cofactor evidence="2">
        <name>heme b</name>
        <dbReference type="ChEBI" id="CHEBI:60344"/>
    </cofactor>
</comment>
<dbReference type="InterPro" id="IPR017927">
    <property type="entry name" value="FAD-bd_FR_type"/>
</dbReference>
<evidence type="ECO:0000313" key="20">
    <source>
        <dbReference type="Proteomes" id="UP000184526"/>
    </source>
</evidence>
<dbReference type="InterPro" id="IPR039261">
    <property type="entry name" value="FNR_nucleotide-bd"/>
</dbReference>
<dbReference type="InterPro" id="IPR048574">
    <property type="entry name" value="RUBY_RBDX"/>
</dbReference>
<dbReference type="PROSITE" id="PS50903">
    <property type="entry name" value="RUBREDOXIN_LIKE"/>
    <property type="match status" value="1"/>
</dbReference>
<feature type="domain" description="Rubredoxin-like" evidence="17">
    <location>
        <begin position="1"/>
        <end position="35"/>
    </location>
</feature>
<reference evidence="19 20" key="1">
    <citation type="submission" date="2016-11" db="EMBL/GenBank/DDBJ databases">
        <authorList>
            <person name="Jaros S."/>
            <person name="Januszkiewicz K."/>
            <person name="Wedrychowicz H."/>
        </authorList>
    </citation>
    <scope>NUCLEOTIDE SEQUENCE [LARGE SCALE GENOMIC DNA]</scope>
    <source>
        <strain evidence="19 20">DSM 3089</strain>
    </source>
</reference>
<evidence type="ECO:0000256" key="15">
    <source>
        <dbReference type="ARBA" id="ARBA00048649"/>
    </source>
</evidence>
<keyword evidence="6" id="KW-0349">Heme</keyword>
<feature type="domain" description="FAD-binding FR-type" evidence="18">
    <location>
        <begin position="51"/>
        <end position="156"/>
    </location>
</feature>
<dbReference type="EMBL" id="FQXP01000008">
    <property type="protein sequence ID" value="SHH99285.1"/>
    <property type="molecule type" value="Genomic_DNA"/>
</dbReference>
<evidence type="ECO:0000256" key="4">
    <source>
        <dbReference type="ARBA" id="ARBA00006401"/>
    </source>
</evidence>
<accession>A0A1M5XHD1</accession>
<dbReference type="GO" id="GO:0046210">
    <property type="term" value="P:nitric oxide catabolic process"/>
    <property type="evidence" value="ECO:0007669"/>
    <property type="project" value="TreeGrafter"/>
</dbReference>
<keyword evidence="9" id="KW-0479">Metal-binding</keyword>
<dbReference type="PROSITE" id="PS51384">
    <property type="entry name" value="FAD_FR"/>
    <property type="match status" value="1"/>
</dbReference>
<dbReference type="SUPFAM" id="SSF52343">
    <property type="entry name" value="Ferredoxin reductase-like, C-terminal NADP-linked domain"/>
    <property type="match status" value="1"/>
</dbReference>
<dbReference type="AlphaFoldDB" id="A0A1M5XHD1"/>
<evidence type="ECO:0000256" key="16">
    <source>
        <dbReference type="ARBA" id="ARBA00049433"/>
    </source>
</evidence>
<sequence length="296" mass="33866">MKKFVCTVCGYIHVGDNPPEVCPLCNVGPEYFKEVEEDNNEEVSNNILDKVQYKRFIVDNKEKENDVVTSFYLKPVTKEKLVSHKPGQFISIKPIKEEEKSEEVRQYSLSMKPGEDFYRISVKKEDKGLISSYLHDKVNVGEEVYITDPLGTFVLKDSNKPLVFISAGIGITPVMSMLYEALDKNRKVIFVQVVQNSKLQTFKKEIKNLSNENNNLKTVIFYGDPLESDKLGVDYDISGRITQQWIKDNLPKNGDFYFCGPLGFMKLIYDSLKSMDIEEESINYEMFGPSANLANI</sequence>
<gene>
    <name evidence="19" type="ORF">SAMN02745196_02258</name>
</gene>
<keyword evidence="13" id="KW-0408">Iron</keyword>
<dbReference type="Pfam" id="PF00175">
    <property type="entry name" value="NAD_binding_1"/>
    <property type="match status" value="1"/>
</dbReference>
<evidence type="ECO:0000256" key="3">
    <source>
        <dbReference type="ARBA" id="ARBA00001974"/>
    </source>
</evidence>
<keyword evidence="12" id="KW-0560">Oxidoreductase</keyword>
<dbReference type="Gene3D" id="2.20.28.10">
    <property type="match status" value="1"/>
</dbReference>
<dbReference type="Pfam" id="PF21349">
    <property type="entry name" value="RUBY_RBDX"/>
    <property type="match status" value="1"/>
</dbReference>
<comment type="cofactor">
    <cofactor evidence="3">
        <name>FAD</name>
        <dbReference type="ChEBI" id="CHEBI:57692"/>
    </cofactor>
</comment>
<dbReference type="EC" id="1.14.12.17" evidence="5"/>
<dbReference type="PRINTS" id="PR00371">
    <property type="entry name" value="FPNCR"/>
</dbReference>
<dbReference type="PRINTS" id="PR00410">
    <property type="entry name" value="PHEHYDRXLASE"/>
</dbReference>
<evidence type="ECO:0000256" key="1">
    <source>
        <dbReference type="ARBA" id="ARBA00001965"/>
    </source>
</evidence>
<dbReference type="InterPro" id="IPR017938">
    <property type="entry name" value="Riboflavin_synthase-like_b-brl"/>
</dbReference>
<dbReference type="Gene3D" id="2.40.30.10">
    <property type="entry name" value="Translation factors"/>
    <property type="match status" value="1"/>
</dbReference>
<dbReference type="PANTHER" id="PTHR43396">
    <property type="entry name" value="FLAVOHEMOPROTEIN"/>
    <property type="match status" value="1"/>
</dbReference>
<evidence type="ECO:0000256" key="14">
    <source>
        <dbReference type="ARBA" id="ARBA00023027"/>
    </source>
</evidence>
<evidence type="ECO:0000256" key="8">
    <source>
        <dbReference type="ARBA" id="ARBA00022630"/>
    </source>
</evidence>
<dbReference type="GO" id="GO:0071500">
    <property type="term" value="P:cellular response to nitrosative stress"/>
    <property type="evidence" value="ECO:0007669"/>
    <property type="project" value="TreeGrafter"/>
</dbReference>
<evidence type="ECO:0000256" key="6">
    <source>
        <dbReference type="ARBA" id="ARBA00022617"/>
    </source>
</evidence>
<dbReference type="SUPFAM" id="SSF63380">
    <property type="entry name" value="Riboflavin synthase domain-like"/>
    <property type="match status" value="1"/>
</dbReference>
<name>A0A1M5XHD1_9CLOT</name>
<dbReference type="GO" id="GO:0008941">
    <property type="term" value="F:nitric oxide dioxygenase NAD(P)H activity"/>
    <property type="evidence" value="ECO:0007669"/>
    <property type="project" value="UniProtKB-EC"/>
</dbReference>
<dbReference type="Gene3D" id="3.40.50.80">
    <property type="entry name" value="Nucleotide-binding domain of ferredoxin-NADP reductase (FNR) module"/>
    <property type="match status" value="1"/>
</dbReference>
<dbReference type="PANTHER" id="PTHR43396:SF3">
    <property type="entry name" value="FLAVOHEMOPROTEIN"/>
    <property type="match status" value="1"/>
</dbReference>
<dbReference type="InterPro" id="IPR001433">
    <property type="entry name" value="OxRdtase_FAD/NAD-bd"/>
</dbReference>
<dbReference type="CDD" id="cd06184">
    <property type="entry name" value="flavohem_like_fad_nad_binding"/>
    <property type="match status" value="1"/>
</dbReference>
<evidence type="ECO:0000313" key="19">
    <source>
        <dbReference type="EMBL" id="SHH99285.1"/>
    </source>
</evidence>
<dbReference type="InterPro" id="IPR001709">
    <property type="entry name" value="Flavoprot_Pyr_Nucl_cyt_Rdtase"/>
</dbReference>
<evidence type="ECO:0000256" key="11">
    <source>
        <dbReference type="ARBA" id="ARBA00022857"/>
    </source>
</evidence>
<keyword evidence="14" id="KW-0520">NAD</keyword>
<proteinExistence type="inferred from homology"/>
<comment type="cofactor">
    <cofactor evidence="1">
        <name>Fe(3+)</name>
        <dbReference type="ChEBI" id="CHEBI:29034"/>
    </cofactor>
</comment>
<keyword evidence="10" id="KW-0274">FAD</keyword>
<dbReference type="InterPro" id="IPR024934">
    <property type="entry name" value="Rubredoxin-like_dom"/>
</dbReference>
<keyword evidence="7" id="KW-0561">Oxygen transport</keyword>
<evidence type="ECO:0000256" key="10">
    <source>
        <dbReference type="ARBA" id="ARBA00022827"/>
    </source>
</evidence>
<comment type="similarity">
    <text evidence="4">In the C-terminal section; belongs to the flavoprotein pyridine nucleotide cytochrome reductase family.</text>
</comment>
<dbReference type="GO" id="GO:0005506">
    <property type="term" value="F:iron ion binding"/>
    <property type="evidence" value="ECO:0007669"/>
    <property type="project" value="InterPro"/>
</dbReference>
<evidence type="ECO:0000256" key="5">
    <source>
        <dbReference type="ARBA" id="ARBA00012229"/>
    </source>
</evidence>
<dbReference type="GO" id="GO:0005344">
    <property type="term" value="F:oxygen carrier activity"/>
    <property type="evidence" value="ECO:0007669"/>
    <property type="project" value="UniProtKB-KW"/>
</dbReference>
<dbReference type="STRING" id="1121306.SAMN02745196_02258"/>
<dbReference type="GO" id="GO:0071949">
    <property type="term" value="F:FAD binding"/>
    <property type="evidence" value="ECO:0007669"/>
    <property type="project" value="TreeGrafter"/>
</dbReference>
<evidence type="ECO:0000256" key="7">
    <source>
        <dbReference type="ARBA" id="ARBA00022621"/>
    </source>
</evidence>
<evidence type="ECO:0000259" key="17">
    <source>
        <dbReference type="PROSITE" id="PS50903"/>
    </source>
</evidence>
<keyword evidence="11" id="KW-0521">NADP</keyword>